<dbReference type="EMBL" id="JWHT01000048">
    <property type="protein sequence ID" value="KIU21467.1"/>
    <property type="molecule type" value="Genomic_DNA"/>
</dbReference>
<feature type="signal peptide" evidence="2">
    <location>
        <begin position="1"/>
        <end position="21"/>
    </location>
</feature>
<evidence type="ECO:0000259" key="4">
    <source>
        <dbReference type="Pfam" id="PF11797"/>
    </source>
</evidence>
<dbReference type="Pfam" id="PF06030">
    <property type="entry name" value="WxLIP_PGBD"/>
    <property type="match status" value="1"/>
</dbReference>
<dbReference type="InterPro" id="IPR010317">
    <property type="entry name" value="WxLIP_PGBD"/>
</dbReference>
<feature type="transmembrane region" description="Helical" evidence="1">
    <location>
        <begin position="292"/>
        <end position="315"/>
    </location>
</feature>
<dbReference type="InterPro" id="IPR021759">
    <property type="entry name" value="WxLIP_HBD"/>
</dbReference>
<dbReference type="PATRIC" id="fig|137591.24.peg.1886"/>
<protein>
    <submittedName>
        <fullName evidence="5">Uncharacterized protein</fullName>
    </submittedName>
</protein>
<proteinExistence type="predicted"/>
<evidence type="ECO:0000256" key="1">
    <source>
        <dbReference type="SAM" id="Phobius"/>
    </source>
</evidence>
<name>A0A0D1LSL9_9LACO</name>
<keyword evidence="1" id="KW-0472">Membrane</keyword>
<evidence type="ECO:0000313" key="6">
    <source>
        <dbReference type="Proteomes" id="UP000032289"/>
    </source>
</evidence>
<feature type="domain" description="WxL Interacting Protein host binding" evidence="4">
    <location>
        <begin position="155"/>
        <end position="285"/>
    </location>
</feature>
<reference evidence="5 6" key="1">
    <citation type="journal article" date="2015" name="Microbiology (Mosc.)">
        <title>Genomics of the Weissella cibaria species with an examination of its metabolic traits.</title>
        <authorList>
            <person name="Lynch K.M."/>
            <person name="Lucid A."/>
            <person name="Arendt E.K."/>
            <person name="Sleator R.D."/>
            <person name="Lucey B."/>
            <person name="Coffey A."/>
        </authorList>
    </citation>
    <scope>NUCLEOTIDE SEQUENCE [LARGE SCALE GENOMIC DNA]</scope>
    <source>
        <strain evidence="5 6">AB3b</strain>
    </source>
</reference>
<evidence type="ECO:0000256" key="2">
    <source>
        <dbReference type="SAM" id="SignalP"/>
    </source>
</evidence>
<feature type="domain" description="WxL Interacting Protein peptidoglycan binding" evidence="3">
    <location>
        <begin position="34"/>
        <end position="144"/>
    </location>
</feature>
<organism evidence="5 6">
    <name type="scientific">Weissella cibaria</name>
    <dbReference type="NCBI Taxonomy" id="137591"/>
    <lineage>
        <taxon>Bacteria</taxon>
        <taxon>Bacillati</taxon>
        <taxon>Bacillota</taxon>
        <taxon>Bacilli</taxon>
        <taxon>Lactobacillales</taxon>
        <taxon>Lactobacillaceae</taxon>
        <taxon>Weissella</taxon>
    </lineage>
</organism>
<gene>
    <name evidence="5" type="ORF">ab3b_01943</name>
</gene>
<comment type="caution">
    <text evidence="5">The sequence shown here is derived from an EMBL/GenBank/DDBJ whole genome shotgun (WGS) entry which is preliminary data.</text>
</comment>
<dbReference type="AlphaFoldDB" id="A0A0D1LSL9"/>
<evidence type="ECO:0000259" key="3">
    <source>
        <dbReference type="Pfam" id="PF06030"/>
    </source>
</evidence>
<keyword evidence="1" id="KW-0812">Transmembrane</keyword>
<sequence length="322" mass="34758" precursor="true">MRRFLLMLLGSILLFGGSVQAAERDFSVAIDTAISEQLQPSNTAYYDLLLAPGTTKELSFILTNHTDDDLRIAVNPSNATTSSSGRITYQPLTENRAPTIQMTNYLQIAKTVVIPADGQKTVTETLTMPNTADIGLMAGGVSFTAVKAKQDINDKIQLAHALSYTIAVHARAQAQLPKVALSLSQPTAISLPNRTGIAFQINNKVGRFVNDLSGTASLTDIATNKPIMTATFKQISLAPNTSWPLTVSRKNKQLPPGKYRLAVHVKTSGLTQSWNQPVTVRMAHQEQQVRGFSVWVVGIGLISIGAIAAISYWVISKSQPNG</sequence>
<dbReference type="Pfam" id="PF11797">
    <property type="entry name" value="WxLIP_HBD"/>
    <property type="match status" value="1"/>
</dbReference>
<dbReference type="Proteomes" id="UP000032289">
    <property type="component" value="Unassembled WGS sequence"/>
</dbReference>
<dbReference type="RefSeq" id="WP_043941707.1">
    <property type="nucleotide sequence ID" value="NZ_JWHT01000048.1"/>
</dbReference>
<keyword evidence="2" id="KW-0732">Signal</keyword>
<accession>A0A0D1LSL9</accession>
<evidence type="ECO:0000313" key="5">
    <source>
        <dbReference type="EMBL" id="KIU21467.1"/>
    </source>
</evidence>
<keyword evidence="1" id="KW-1133">Transmembrane helix</keyword>
<feature type="chain" id="PRO_5002232912" evidence="2">
    <location>
        <begin position="22"/>
        <end position="322"/>
    </location>
</feature>